<dbReference type="Proteomes" id="UP000198870">
    <property type="component" value="Unassembled WGS sequence"/>
</dbReference>
<dbReference type="EMBL" id="FMUX01000028">
    <property type="protein sequence ID" value="SCY86027.1"/>
    <property type="molecule type" value="Genomic_DNA"/>
</dbReference>
<dbReference type="PANTHER" id="PTHR42951:SF17">
    <property type="entry name" value="METALLO-BETA-LACTAMASE DOMAIN-CONTAINING PROTEIN"/>
    <property type="match status" value="1"/>
</dbReference>
<dbReference type="SUPFAM" id="SSF56281">
    <property type="entry name" value="Metallo-hydrolase/oxidoreductase"/>
    <property type="match status" value="1"/>
</dbReference>
<dbReference type="SMART" id="SM00849">
    <property type="entry name" value="Lactamase_B"/>
    <property type="match status" value="1"/>
</dbReference>
<accession>A0A1G5JCQ1</accession>
<evidence type="ECO:0000313" key="3">
    <source>
        <dbReference type="Proteomes" id="UP000198870"/>
    </source>
</evidence>
<dbReference type="Pfam" id="PF00753">
    <property type="entry name" value="Lactamase_B"/>
    <property type="match status" value="1"/>
</dbReference>
<proteinExistence type="predicted"/>
<protein>
    <submittedName>
        <fullName evidence="2">Glyoxylase, beta-lactamase superfamily II</fullName>
    </submittedName>
</protein>
<dbReference type="PANTHER" id="PTHR42951">
    <property type="entry name" value="METALLO-BETA-LACTAMASE DOMAIN-CONTAINING"/>
    <property type="match status" value="1"/>
</dbReference>
<dbReference type="Gene3D" id="3.60.15.10">
    <property type="entry name" value="Ribonuclease Z/Hydroxyacylglutathione hydrolase-like"/>
    <property type="match status" value="1"/>
</dbReference>
<dbReference type="AlphaFoldDB" id="A0A1G5JCQ1"/>
<feature type="domain" description="Metallo-beta-lactamase" evidence="1">
    <location>
        <begin position="11"/>
        <end position="210"/>
    </location>
</feature>
<evidence type="ECO:0000259" key="1">
    <source>
        <dbReference type="SMART" id="SM00849"/>
    </source>
</evidence>
<name>A0A1G5JCQ1_9BACT</name>
<organism evidence="2 3">
    <name type="scientific">Desulfoluna spongiiphila</name>
    <dbReference type="NCBI Taxonomy" id="419481"/>
    <lineage>
        <taxon>Bacteria</taxon>
        <taxon>Pseudomonadati</taxon>
        <taxon>Thermodesulfobacteriota</taxon>
        <taxon>Desulfobacteria</taxon>
        <taxon>Desulfobacterales</taxon>
        <taxon>Desulfolunaceae</taxon>
        <taxon>Desulfoluna</taxon>
    </lineage>
</organism>
<dbReference type="InterPro" id="IPR036866">
    <property type="entry name" value="RibonucZ/Hydroxyglut_hydro"/>
</dbReference>
<keyword evidence="3" id="KW-1185">Reference proteome</keyword>
<dbReference type="InterPro" id="IPR050855">
    <property type="entry name" value="NDM-1-like"/>
</dbReference>
<reference evidence="2 3" key="1">
    <citation type="submission" date="2016-10" db="EMBL/GenBank/DDBJ databases">
        <authorList>
            <person name="de Groot N.N."/>
        </authorList>
    </citation>
    <scope>NUCLEOTIDE SEQUENCE [LARGE SCALE GENOMIC DNA]</scope>
    <source>
        <strain evidence="2 3">AA1</strain>
    </source>
</reference>
<evidence type="ECO:0000313" key="2">
    <source>
        <dbReference type="EMBL" id="SCY86027.1"/>
    </source>
</evidence>
<sequence>MFTIHVVDGFIETLYLAVYKEKVLLIDSGCRSDVPRIEQVMKRRLKRPMSQLKLTVASHTHPDHAGGAHTLRSRHAVPVAAPEEINRWYAGFSGGIQHKIDTLLGYVVAKAMNYPFEWIWYKKQLTVDHPLKDGDRLPGFEDWQVIATPGHTAHDVVLYHAQSRTLYAADVILKVGNSFRPPFPVSMRPEMRRSIDKLRNLEVDHLLMAHGGVIKTDDFPAILDIMLKEIDKGVPPGLKRLKKLEGFSPVVRQYNKNK</sequence>
<dbReference type="RefSeq" id="WP_175470057.1">
    <property type="nucleotide sequence ID" value="NZ_FMUX01000028.1"/>
</dbReference>
<gene>
    <name evidence="2" type="ORF">SAMN05216233_12833</name>
</gene>
<dbReference type="InterPro" id="IPR001279">
    <property type="entry name" value="Metallo-B-lactamas"/>
</dbReference>
<dbReference type="STRING" id="419481.SAMN05216233_12833"/>